<keyword evidence="4 8" id="KW-0812">Transmembrane</keyword>
<evidence type="ECO:0000256" key="8">
    <source>
        <dbReference type="RuleBase" id="RU280814"/>
    </source>
</evidence>
<dbReference type="PANTHER" id="PTHR12308">
    <property type="entry name" value="ANOCTAMIN"/>
    <property type="match status" value="1"/>
</dbReference>
<organism evidence="12 13">
    <name type="scientific">Triplophysa tibetana</name>
    <dbReference type="NCBI Taxonomy" id="1572043"/>
    <lineage>
        <taxon>Eukaryota</taxon>
        <taxon>Metazoa</taxon>
        <taxon>Chordata</taxon>
        <taxon>Craniata</taxon>
        <taxon>Vertebrata</taxon>
        <taxon>Euteleostomi</taxon>
        <taxon>Actinopterygii</taxon>
        <taxon>Neopterygii</taxon>
        <taxon>Teleostei</taxon>
        <taxon>Ostariophysi</taxon>
        <taxon>Cypriniformes</taxon>
        <taxon>Nemacheilidae</taxon>
        <taxon>Triplophysa</taxon>
    </lineage>
</organism>
<feature type="transmembrane region" description="Helical" evidence="8">
    <location>
        <begin position="477"/>
        <end position="501"/>
    </location>
</feature>
<evidence type="ECO:0000256" key="1">
    <source>
        <dbReference type="ARBA" id="ARBA00004651"/>
    </source>
</evidence>
<feature type="domain" description="Anoctamin dimerisation" evidence="11">
    <location>
        <begin position="275"/>
        <end position="311"/>
    </location>
</feature>
<sequence length="917" mass="106564">MSFSMCVRENPDGMPPPVGERSVERIGVRPAREHLAGGFTFAEFPISLTLLTAGRCVNERCFSVLDAHTPNAAIVSIPCLTKENSRAGECSVFDFSCMHTSISEILKEKTLKSSRRSLPCLAQSQTHPQNLNHFLSVPLSPEPKSYTQSASASCTHITPPPPTDTGQDVYTEEREAEEIKPKTDETLLVQKNTMSRGKLEARIDSIKGNKLEKPTGLMFRDGKKRIDYILVYKKSSPQVEKRCTFERNLRAEGLMLEKEEKVLLHRLEEKNYGQGSYKSRHPIKTHGAQNHRHLLYERWARWGIWYKYQPLDLIRRYFGEKIGLYFAWLGWYTGMLIPAALVGLFVFLYGLFTMDSSQVSKEICEANTTIMCPMCEGNCSSWTLSDSCVYAKVTHLFDNGGTVFFAIFMAIWATVFLEFWKRRRAELTYDWDLIDWEEEEEELRPQFEAKYSRKERVNPISGKPEPFQPLTDKLSRLMVSVSGIFFMISLVLTAVFAVVVFRLIAMEKFASFQWEFVKKNWQFATSGTGVCINFMIIMSLNVVYEKVAYLLTNLEHPRTESEWEDSFALKMFLFQFVNLNSSTFYIAFFLGRFAGRPGDYNKLFNRWRMEECHPSGCLIDLCLQMGVIMVLKQIWNNFMELGYPLLQNWWSLRKIKRAGEQSKSKEELPQWDRDWNLQPMNTHGLVDEYLEMVLQFGFTTIFVAAFPLAPLLALLNNIIEIRLDAYKFVTQWRRPMPARATDIGIWHGILEGIGVVAVITNAFVIAITSDYIPRFVFAFKYGPCVDKGYRNEKCLRGYLNNSLSVFDMGEMKNGSYHTRYCRYRDYRAPPWSPEPYDFTLQFWHVLAARLAFIIVFEHLVFGIKTFIAHMIPDMPKDLCDRMRREKYLMQEMMYEAELEHLQKERKKTGKRFHHEWP</sequence>
<evidence type="ECO:0000256" key="9">
    <source>
        <dbReference type="SAM" id="MobiDB-lite"/>
    </source>
</evidence>
<protein>
    <recommendedName>
        <fullName evidence="8">Anoctamin</fullName>
    </recommendedName>
</protein>
<keyword evidence="5 8" id="KW-1133">Transmembrane helix</keyword>
<dbReference type="GO" id="GO:0046983">
    <property type="term" value="F:protein dimerization activity"/>
    <property type="evidence" value="ECO:0007669"/>
    <property type="project" value="InterPro"/>
</dbReference>
<feature type="transmembrane region" description="Helical" evidence="8">
    <location>
        <begin position="743"/>
        <end position="767"/>
    </location>
</feature>
<feature type="transmembrane region" description="Helical" evidence="8">
    <location>
        <begin position="325"/>
        <end position="352"/>
    </location>
</feature>
<keyword evidence="13" id="KW-1185">Reference proteome</keyword>
<reference evidence="12 13" key="1">
    <citation type="journal article" date="2019" name="Mol. Ecol. Resour.">
        <title>Chromosome-level genome assembly of Triplophysa tibetana, a fish adapted to the harsh high-altitude environment of the Tibetan Plateau.</title>
        <authorList>
            <person name="Yang X."/>
            <person name="Liu H."/>
            <person name="Ma Z."/>
            <person name="Zou Y."/>
            <person name="Zou M."/>
            <person name="Mao Y."/>
            <person name="Li X."/>
            <person name="Wang H."/>
            <person name="Chen T."/>
            <person name="Wang W."/>
            <person name="Yang R."/>
        </authorList>
    </citation>
    <scope>NUCLEOTIDE SEQUENCE [LARGE SCALE GENOMIC DNA]</scope>
    <source>
        <strain evidence="12">TTIB1903HZAU</strain>
        <tissue evidence="12">Muscle</tissue>
    </source>
</reference>
<feature type="region of interest" description="Disordered" evidence="9">
    <location>
        <begin position="147"/>
        <end position="168"/>
    </location>
</feature>
<evidence type="ECO:0000259" key="11">
    <source>
        <dbReference type="Pfam" id="PF16178"/>
    </source>
</evidence>
<dbReference type="PANTHER" id="PTHR12308:SF16">
    <property type="entry name" value="ANOCTAMIN-3"/>
    <property type="match status" value="1"/>
</dbReference>
<feature type="region of interest" description="Disordered" evidence="9">
    <location>
        <begin position="1"/>
        <end position="21"/>
    </location>
</feature>
<keyword evidence="7" id="KW-0325">Glycoprotein</keyword>
<keyword evidence="3" id="KW-1003">Cell membrane</keyword>
<dbReference type="InterPro" id="IPR032394">
    <property type="entry name" value="Anoct_dimer"/>
</dbReference>
<name>A0A5A9PSV7_9TELE</name>
<evidence type="ECO:0000259" key="10">
    <source>
        <dbReference type="Pfam" id="PF04547"/>
    </source>
</evidence>
<dbReference type="Pfam" id="PF04547">
    <property type="entry name" value="Anoctamin"/>
    <property type="match status" value="1"/>
</dbReference>
<dbReference type="Proteomes" id="UP000324632">
    <property type="component" value="Chromosome 2"/>
</dbReference>
<feature type="domain" description="Anoctamin dimerisation" evidence="11">
    <location>
        <begin position="218"/>
        <end position="262"/>
    </location>
</feature>
<feature type="transmembrane region" description="Helical" evidence="8">
    <location>
        <begin position="842"/>
        <end position="867"/>
    </location>
</feature>
<dbReference type="InterPro" id="IPR007632">
    <property type="entry name" value="Anoctamin"/>
</dbReference>
<feature type="domain" description="Anoctamin transmembrane" evidence="10">
    <location>
        <begin position="314"/>
        <end position="885"/>
    </location>
</feature>
<dbReference type="InterPro" id="IPR049452">
    <property type="entry name" value="Anoctamin_TM"/>
</dbReference>
<dbReference type="Pfam" id="PF16178">
    <property type="entry name" value="Anoct_dimer"/>
    <property type="match status" value="2"/>
</dbReference>
<feature type="transmembrane region" description="Helical" evidence="8">
    <location>
        <begin position="402"/>
        <end position="420"/>
    </location>
</feature>
<evidence type="ECO:0000256" key="4">
    <source>
        <dbReference type="ARBA" id="ARBA00022692"/>
    </source>
</evidence>
<feature type="transmembrane region" description="Helical" evidence="8">
    <location>
        <begin position="521"/>
        <end position="544"/>
    </location>
</feature>
<dbReference type="GO" id="GO:0005254">
    <property type="term" value="F:chloride channel activity"/>
    <property type="evidence" value="ECO:0007669"/>
    <property type="project" value="TreeGrafter"/>
</dbReference>
<accession>A0A5A9PSV7</accession>
<dbReference type="AlphaFoldDB" id="A0A5A9PSV7"/>
<feature type="compositionally biased region" description="Polar residues" evidence="9">
    <location>
        <begin position="147"/>
        <end position="156"/>
    </location>
</feature>
<evidence type="ECO:0000313" key="12">
    <source>
        <dbReference type="EMBL" id="KAA0724056.1"/>
    </source>
</evidence>
<evidence type="ECO:0000256" key="7">
    <source>
        <dbReference type="ARBA" id="ARBA00023180"/>
    </source>
</evidence>
<evidence type="ECO:0000256" key="2">
    <source>
        <dbReference type="ARBA" id="ARBA00009671"/>
    </source>
</evidence>
<comment type="similarity">
    <text evidence="2 8">Belongs to the anoctamin family.</text>
</comment>
<evidence type="ECO:0000256" key="6">
    <source>
        <dbReference type="ARBA" id="ARBA00023136"/>
    </source>
</evidence>
<gene>
    <name evidence="12" type="ORF">E1301_Tti018507</name>
</gene>
<comment type="caution">
    <text evidence="12">The sequence shown here is derived from an EMBL/GenBank/DDBJ whole genome shotgun (WGS) entry which is preliminary data.</text>
</comment>
<evidence type="ECO:0000313" key="13">
    <source>
        <dbReference type="Proteomes" id="UP000324632"/>
    </source>
</evidence>
<feature type="transmembrane region" description="Helical" evidence="8">
    <location>
        <begin position="572"/>
        <end position="595"/>
    </location>
</feature>
<proteinExistence type="inferred from homology"/>
<dbReference type="EMBL" id="SOYY01000002">
    <property type="protein sequence ID" value="KAA0724056.1"/>
    <property type="molecule type" value="Genomic_DNA"/>
</dbReference>
<feature type="transmembrane region" description="Helical" evidence="8">
    <location>
        <begin position="692"/>
        <end position="715"/>
    </location>
</feature>
<evidence type="ECO:0000256" key="3">
    <source>
        <dbReference type="ARBA" id="ARBA00022475"/>
    </source>
</evidence>
<dbReference type="GO" id="GO:0005886">
    <property type="term" value="C:plasma membrane"/>
    <property type="evidence" value="ECO:0007669"/>
    <property type="project" value="UniProtKB-SubCell"/>
</dbReference>
<keyword evidence="6 8" id="KW-0472">Membrane</keyword>
<comment type="subcellular location">
    <subcellularLocation>
        <location evidence="1">Cell membrane</location>
        <topology evidence="1">Multi-pass membrane protein</topology>
    </subcellularLocation>
    <subcellularLocation>
        <location evidence="8">Membrane</location>
        <topology evidence="8">Multi-pass membrane protein</topology>
    </subcellularLocation>
</comment>
<evidence type="ECO:0000256" key="5">
    <source>
        <dbReference type="ARBA" id="ARBA00022989"/>
    </source>
</evidence>